<evidence type="ECO:0000259" key="1">
    <source>
        <dbReference type="SMART" id="SM00960"/>
    </source>
</evidence>
<dbReference type="Proteomes" id="UP000778578">
    <property type="component" value="Unassembled WGS sequence"/>
</dbReference>
<reference evidence="2 3" key="1">
    <citation type="submission" date="2021-08" db="EMBL/GenBank/DDBJ databases">
        <title>WGS of actinomycetes from Thailand.</title>
        <authorList>
            <person name="Thawai C."/>
        </authorList>
    </citation>
    <scope>NUCLEOTIDE SEQUENCE [LARGE SCALE GENOMIC DNA]</scope>
    <source>
        <strain evidence="2 3">PLK6-54</strain>
    </source>
</reference>
<dbReference type="Gene3D" id="3.30.450.30">
    <property type="entry name" value="Dynein light chain 2a, cytoplasmic"/>
    <property type="match status" value="1"/>
</dbReference>
<dbReference type="SMART" id="SM00960">
    <property type="entry name" value="Robl_LC7"/>
    <property type="match status" value="1"/>
</dbReference>
<keyword evidence="3" id="KW-1185">Reference proteome</keyword>
<dbReference type="SUPFAM" id="SSF103196">
    <property type="entry name" value="Roadblock/LC7 domain"/>
    <property type="match status" value="1"/>
</dbReference>
<dbReference type="Pfam" id="PF03259">
    <property type="entry name" value="Robl_LC7"/>
    <property type="match status" value="1"/>
</dbReference>
<proteinExistence type="predicted"/>
<sequence length="144" mass="15206">MRRGLRQRAERRKMMAHEAEVREVLARLRTRTADLTAAVAASVDGLVLAADPPVADAEGIAALTAAALGVGLRLADTTDRGAFRELLVHGENGYVATYAAGPACVLTVLAGPRVNVGRLHMEARRAGARVAELLDGEAVRLEDS</sequence>
<evidence type="ECO:0000313" key="3">
    <source>
        <dbReference type="Proteomes" id="UP000778578"/>
    </source>
</evidence>
<evidence type="ECO:0000313" key="2">
    <source>
        <dbReference type="EMBL" id="MBY8882131.1"/>
    </source>
</evidence>
<comment type="caution">
    <text evidence="2">The sequence shown here is derived from an EMBL/GenBank/DDBJ whole genome shotgun (WGS) entry which is preliminary data.</text>
</comment>
<organism evidence="2 3">
    <name type="scientific">Actinacidiphila acidipaludis</name>
    <dbReference type="NCBI Taxonomy" id="2873382"/>
    <lineage>
        <taxon>Bacteria</taxon>
        <taxon>Bacillati</taxon>
        <taxon>Actinomycetota</taxon>
        <taxon>Actinomycetes</taxon>
        <taxon>Kitasatosporales</taxon>
        <taxon>Streptomycetaceae</taxon>
        <taxon>Actinacidiphila</taxon>
    </lineage>
</organism>
<dbReference type="EMBL" id="JAINZZ010000063">
    <property type="protein sequence ID" value="MBY8882131.1"/>
    <property type="molecule type" value="Genomic_DNA"/>
</dbReference>
<feature type="domain" description="Roadblock/LAMTOR2" evidence="1">
    <location>
        <begin position="21"/>
        <end position="110"/>
    </location>
</feature>
<dbReference type="InterPro" id="IPR004942">
    <property type="entry name" value="Roadblock/LAMTOR2_dom"/>
</dbReference>
<protein>
    <submittedName>
        <fullName evidence="2">Roadblock/LC7 domain-containing protein</fullName>
    </submittedName>
</protein>
<name>A0ABS7QG41_9ACTN</name>
<gene>
    <name evidence="2" type="ORF">K7862_31525</name>
</gene>
<accession>A0ABS7QG41</accession>